<name>A0A809S8Q6_9PROT</name>
<evidence type="ECO:0000256" key="2">
    <source>
        <dbReference type="ARBA" id="ARBA00006555"/>
    </source>
</evidence>
<dbReference type="PROSITE" id="PS52015">
    <property type="entry name" value="TONB_CTD"/>
    <property type="match status" value="1"/>
</dbReference>
<evidence type="ECO:0000256" key="9">
    <source>
        <dbReference type="ARBA" id="ARBA00023136"/>
    </source>
</evidence>
<feature type="chain" id="PRO_5032927025" evidence="10">
    <location>
        <begin position="17"/>
        <end position="221"/>
    </location>
</feature>
<keyword evidence="9" id="KW-0472">Membrane</keyword>
<dbReference type="KEGG" id="sniv:SFSGTM_14110"/>
<keyword evidence="4" id="KW-1003">Cell membrane</keyword>
<comment type="subcellular location">
    <subcellularLocation>
        <location evidence="1">Cell inner membrane</location>
        <topology evidence="1">Single-pass membrane protein</topology>
        <orientation evidence="1">Periplasmic side</orientation>
    </subcellularLocation>
</comment>
<evidence type="ECO:0000256" key="8">
    <source>
        <dbReference type="ARBA" id="ARBA00022989"/>
    </source>
</evidence>
<dbReference type="GO" id="GO:0055085">
    <property type="term" value="P:transmembrane transport"/>
    <property type="evidence" value="ECO:0007669"/>
    <property type="project" value="InterPro"/>
</dbReference>
<evidence type="ECO:0000313" key="13">
    <source>
        <dbReference type="Proteomes" id="UP000463939"/>
    </source>
</evidence>
<comment type="similarity">
    <text evidence="2">Belongs to the TonB family.</text>
</comment>
<evidence type="ECO:0000256" key="10">
    <source>
        <dbReference type="SAM" id="SignalP"/>
    </source>
</evidence>
<keyword evidence="5" id="KW-0997">Cell inner membrane</keyword>
<dbReference type="GO" id="GO:0015031">
    <property type="term" value="P:protein transport"/>
    <property type="evidence" value="ECO:0007669"/>
    <property type="project" value="UniProtKB-KW"/>
</dbReference>
<evidence type="ECO:0000256" key="4">
    <source>
        <dbReference type="ARBA" id="ARBA00022475"/>
    </source>
</evidence>
<dbReference type="SUPFAM" id="SSF74653">
    <property type="entry name" value="TolA/TonB C-terminal domain"/>
    <property type="match status" value="1"/>
</dbReference>
<evidence type="ECO:0000256" key="6">
    <source>
        <dbReference type="ARBA" id="ARBA00022692"/>
    </source>
</evidence>
<evidence type="ECO:0000313" key="12">
    <source>
        <dbReference type="EMBL" id="BBP00703.1"/>
    </source>
</evidence>
<keyword evidence="10" id="KW-0732">Signal</keyword>
<evidence type="ECO:0000259" key="11">
    <source>
        <dbReference type="PROSITE" id="PS52015"/>
    </source>
</evidence>
<dbReference type="InterPro" id="IPR051045">
    <property type="entry name" value="TonB-dependent_transducer"/>
</dbReference>
<gene>
    <name evidence="12" type="primary">tonB-2</name>
    <name evidence="12" type="ORF">SFSGTM_14110</name>
</gene>
<keyword evidence="13" id="KW-1185">Reference proteome</keyword>
<evidence type="ECO:0000256" key="5">
    <source>
        <dbReference type="ARBA" id="ARBA00022519"/>
    </source>
</evidence>
<dbReference type="Proteomes" id="UP000463939">
    <property type="component" value="Chromosome"/>
</dbReference>
<dbReference type="Pfam" id="PF03544">
    <property type="entry name" value="TonB_C"/>
    <property type="match status" value="1"/>
</dbReference>
<protein>
    <submittedName>
        <fullName evidence="12">Cell envelope biogenesis protein TonB</fullName>
    </submittedName>
</protein>
<accession>A0A809S8Q6</accession>
<keyword evidence="7" id="KW-0653">Protein transport</keyword>
<dbReference type="NCBIfam" id="TIGR01352">
    <property type="entry name" value="tonB_Cterm"/>
    <property type="match status" value="1"/>
</dbReference>
<proteinExistence type="inferred from homology"/>
<dbReference type="Gene3D" id="3.30.1150.10">
    <property type="match status" value="1"/>
</dbReference>
<evidence type="ECO:0000256" key="1">
    <source>
        <dbReference type="ARBA" id="ARBA00004383"/>
    </source>
</evidence>
<keyword evidence="3" id="KW-0813">Transport</keyword>
<dbReference type="GO" id="GO:0098797">
    <property type="term" value="C:plasma membrane protein complex"/>
    <property type="evidence" value="ECO:0007669"/>
    <property type="project" value="TreeGrafter"/>
</dbReference>
<dbReference type="GO" id="GO:0031992">
    <property type="term" value="F:energy transducer activity"/>
    <property type="evidence" value="ECO:0007669"/>
    <property type="project" value="TreeGrafter"/>
</dbReference>
<reference evidence="13" key="1">
    <citation type="submission" date="2019-11" db="EMBL/GenBank/DDBJ databases">
        <title>Isolation and characterization of a novel species in the genus Sulfuriferula.</title>
        <authorList>
            <person name="Mochizuki J."/>
            <person name="Kojima H."/>
            <person name="Fukui M."/>
        </authorList>
    </citation>
    <scope>NUCLEOTIDE SEQUENCE [LARGE SCALE GENOMIC DNA]</scope>
    <source>
        <strain evidence="13">SGTM</strain>
    </source>
</reference>
<dbReference type="PANTHER" id="PTHR33446:SF2">
    <property type="entry name" value="PROTEIN TONB"/>
    <property type="match status" value="1"/>
</dbReference>
<organism evidence="12 13">
    <name type="scientific">Sulfuriferula nivalis</name>
    <dbReference type="NCBI Taxonomy" id="2675298"/>
    <lineage>
        <taxon>Bacteria</taxon>
        <taxon>Pseudomonadati</taxon>
        <taxon>Pseudomonadota</taxon>
        <taxon>Betaproteobacteria</taxon>
        <taxon>Nitrosomonadales</taxon>
        <taxon>Sulfuricellaceae</taxon>
        <taxon>Sulfuriferula</taxon>
    </lineage>
</organism>
<feature type="domain" description="TonB C-terminal" evidence="11">
    <location>
        <begin position="130"/>
        <end position="221"/>
    </location>
</feature>
<dbReference type="AlphaFoldDB" id="A0A809S8Q6"/>
<evidence type="ECO:0000256" key="3">
    <source>
        <dbReference type="ARBA" id="ARBA00022448"/>
    </source>
</evidence>
<dbReference type="PANTHER" id="PTHR33446">
    <property type="entry name" value="PROTEIN TONB-RELATED"/>
    <property type="match status" value="1"/>
</dbReference>
<sequence>MRLIYSALALSIVAHAVVATWVSTVPGTQQELAVPVLQVQLSQKTEEISGLVNHPAIPLSSDIKVSHQITHIQTRRTPVIRSEPEAAMRAPSVEQAGLPAVAPVLAVSNASTAIPLPVPVQPQAVSIYHAPEYAVAYLQNPAPVYPPLARRMKLTGTVLLRVKVDENGYPLDIAIQQTCGSDMLDQAALDAVHHWKFVPARQGNTAVSAWVDVPVRFRMDM</sequence>
<dbReference type="InterPro" id="IPR037682">
    <property type="entry name" value="TonB_C"/>
</dbReference>
<feature type="signal peptide" evidence="10">
    <location>
        <begin position="1"/>
        <end position="16"/>
    </location>
</feature>
<keyword evidence="6" id="KW-0812">Transmembrane</keyword>
<dbReference type="EMBL" id="AP021881">
    <property type="protein sequence ID" value="BBP00703.1"/>
    <property type="molecule type" value="Genomic_DNA"/>
</dbReference>
<dbReference type="RefSeq" id="WP_162084584.1">
    <property type="nucleotide sequence ID" value="NZ_AP021881.1"/>
</dbReference>
<keyword evidence="8" id="KW-1133">Transmembrane helix</keyword>
<evidence type="ECO:0000256" key="7">
    <source>
        <dbReference type="ARBA" id="ARBA00022927"/>
    </source>
</evidence>
<dbReference type="InterPro" id="IPR006260">
    <property type="entry name" value="TonB/TolA_C"/>
</dbReference>